<evidence type="ECO:0000313" key="3">
    <source>
        <dbReference type="EMBL" id="KIW01450.1"/>
    </source>
</evidence>
<dbReference type="RefSeq" id="XP_016211319.1">
    <property type="nucleotide sequence ID" value="XM_016360947.1"/>
</dbReference>
<feature type="region of interest" description="Disordered" evidence="1">
    <location>
        <begin position="228"/>
        <end position="249"/>
    </location>
</feature>
<dbReference type="GeneID" id="27315181"/>
<evidence type="ECO:0000256" key="2">
    <source>
        <dbReference type="SAM" id="Phobius"/>
    </source>
</evidence>
<feature type="compositionally biased region" description="Basic and acidic residues" evidence="1">
    <location>
        <begin position="104"/>
        <end position="130"/>
    </location>
</feature>
<dbReference type="Proteomes" id="UP000053259">
    <property type="component" value="Unassembled WGS sequence"/>
</dbReference>
<dbReference type="OrthoDB" id="5376312at2759"/>
<dbReference type="STRING" id="253628.A0A0D2A4Q7"/>
<dbReference type="EMBL" id="KN847555">
    <property type="protein sequence ID" value="KIW01450.1"/>
    <property type="molecule type" value="Genomic_DNA"/>
</dbReference>
<feature type="transmembrane region" description="Helical" evidence="2">
    <location>
        <begin position="30"/>
        <end position="51"/>
    </location>
</feature>
<accession>A0A0D2A4Q7</accession>
<evidence type="ECO:0000256" key="1">
    <source>
        <dbReference type="SAM" id="MobiDB-lite"/>
    </source>
</evidence>
<feature type="compositionally biased region" description="Polar residues" evidence="1">
    <location>
        <begin position="134"/>
        <end position="144"/>
    </location>
</feature>
<keyword evidence="4" id="KW-1185">Reference proteome</keyword>
<keyword evidence="2" id="KW-1133">Transmembrane helix</keyword>
<gene>
    <name evidence="3" type="ORF">PV09_07208</name>
</gene>
<name>A0A0D2A4Q7_9PEZI</name>
<dbReference type="AlphaFoldDB" id="A0A0D2A4Q7"/>
<feature type="region of interest" description="Disordered" evidence="1">
    <location>
        <begin position="1"/>
        <end position="26"/>
    </location>
</feature>
<evidence type="ECO:0000313" key="4">
    <source>
        <dbReference type="Proteomes" id="UP000053259"/>
    </source>
</evidence>
<feature type="compositionally biased region" description="Low complexity" evidence="1">
    <location>
        <begin position="390"/>
        <end position="406"/>
    </location>
</feature>
<reference evidence="3 4" key="1">
    <citation type="submission" date="2015-01" db="EMBL/GenBank/DDBJ databases">
        <title>The Genome Sequence of Ochroconis gallopava CBS43764.</title>
        <authorList>
            <consortium name="The Broad Institute Genomics Platform"/>
            <person name="Cuomo C."/>
            <person name="de Hoog S."/>
            <person name="Gorbushina A."/>
            <person name="Stielow B."/>
            <person name="Teixiera M."/>
            <person name="Abouelleil A."/>
            <person name="Chapman S.B."/>
            <person name="Priest M."/>
            <person name="Young S.K."/>
            <person name="Wortman J."/>
            <person name="Nusbaum C."/>
            <person name="Birren B."/>
        </authorList>
    </citation>
    <scope>NUCLEOTIDE SEQUENCE [LARGE SCALE GENOMIC DNA]</scope>
    <source>
        <strain evidence="3 4">CBS 43764</strain>
    </source>
</reference>
<organism evidence="3 4">
    <name type="scientific">Verruconis gallopava</name>
    <dbReference type="NCBI Taxonomy" id="253628"/>
    <lineage>
        <taxon>Eukaryota</taxon>
        <taxon>Fungi</taxon>
        <taxon>Dikarya</taxon>
        <taxon>Ascomycota</taxon>
        <taxon>Pezizomycotina</taxon>
        <taxon>Dothideomycetes</taxon>
        <taxon>Pleosporomycetidae</taxon>
        <taxon>Venturiales</taxon>
        <taxon>Sympoventuriaceae</taxon>
        <taxon>Verruconis</taxon>
    </lineage>
</organism>
<protein>
    <submittedName>
        <fullName evidence="3">Uncharacterized protein</fullName>
    </submittedName>
</protein>
<feature type="region of interest" description="Disordered" evidence="1">
    <location>
        <begin position="390"/>
        <end position="426"/>
    </location>
</feature>
<keyword evidence="2" id="KW-0472">Membrane</keyword>
<dbReference type="HOGENOM" id="CLU_027663_1_1_1"/>
<feature type="region of interest" description="Disordered" evidence="1">
    <location>
        <begin position="81"/>
        <end position="154"/>
    </location>
</feature>
<proteinExistence type="predicted"/>
<sequence>MLVPVERRGSVLGTRQTTNVGNGGTGPNGATIASIVVIILLAIAVIILVLFRNNRKRATNTKYLPGDTLLSKVKRWGKLGNSSSRGRYGAELQPNPSAPSLIGRDGRRSRDTSQEPARDRQRSDDMERGPIETQEVQNESTTITTGGGIDRNTSVRSVMTLPAYTPSARETERIIGREGERGGIDTVIEFPETADEEEARREGEMESLYQIRRQRRLEQAEREERRRLRREARERGDHETLRRLQQESRARAEGTLQLTSAALIAEHQATIASRERRVSSVQYADLGVARHDGSRIRANSTDSDNRPLLDSAASISGMSFGNPSLHSRGISASSVLSVSTANGSENGDGAAHVDSDGFEVVSLAPTRSADLSVYRAPEEADVTTLGIQIPSDLPPSYDDPPDYTSPIQTRASVRSNGPPRLPSLTTVPSIEVTSVVSPMTPTPTIAELPANERFPAAASQRVSESR</sequence>
<dbReference type="VEuPathDB" id="FungiDB:PV09_07208"/>
<feature type="region of interest" description="Disordered" evidence="1">
    <location>
        <begin position="442"/>
        <end position="466"/>
    </location>
</feature>
<dbReference type="InParanoid" id="A0A0D2A4Q7"/>
<keyword evidence="2" id="KW-0812">Transmembrane</keyword>